<reference evidence="2" key="1">
    <citation type="journal article" date="2019" name="Int. J. Syst. Evol. Microbiol.">
        <title>The Global Catalogue of Microorganisms (GCM) 10K type strain sequencing project: providing services to taxonomists for standard genome sequencing and annotation.</title>
        <authorList>
            <consortium name="The Broad Institute Genomics Platform"/>
            <consortium name="The Broad Institute Genome Sequencing Center for Infectious Disease"/>
            <person name="Wu L."/>
            <person name="Ma J."/>
        </authorList>
    </citation>
    <scope>NUCLEOTIDE SEQUENCE [LARGE SCALE GENOMIC DNA]</scope>
    <source>
        <strain evidence="2">CGMCC 4.7330</strain>
    </source>
</reference>
<protein>
    <submittedName>
        <fullName evidence="1">SRPBCC family protein</fullName>
    </submittedName>
</protein>
<dbReference type="SUPFAM" id="SSF55961">
    <property type="entry name" value="Bet v1-like"/>
    <property type="match status" value="1"/>
</dbReference>
<sequence length="153" mass="16910">MADFEVARRTVIAAEPARIHGLIDDFHQWVHWSPWEDIDPELNRRYAGPESGVGASYSWNGNRRAGSGTMTITSSAEHEIGVRVEFRKPIAATNDVRFELAGVVGGTEVTWRMTGERTGFLGLVGRVIPMDRFIGKDFEKGLARLKAAAEQPG</sequence>
<dbReference type="Gene3D" id="3.30.530.20">
    <property type="match status" value="1"/>
</dbReference>
<name>A0ABV8DT46_9NOCA</name>
<comment type="caution">
    <text evidence="1">The sequence shown here is derived from an EMBL/GenBank/DDBJ whole genome shotgun (WGS) entry which is preliminary data.</text>
</comment>
<accession>A0ABV8DT46</accession>
<dbReference type="InterPro" id="IPR023393">
    <property type="entry name" value="START-like_dom_sf"/>
</dbReference>
<dbReference type="CDD" id="cd07818">
    <property type="entry name" value="SRPBCC_1"/>
    <property type="match status" value="1"/>
</dbReference>
<dbReference type="RefSeq" id="WP_378612944.1">
    <property type="nucleotide sequence ID" value="NZ_JBHSAX010000014.1"/>
</dbReference>
<dbReference type="EMBL" id="JBHSAX010000014">
    <property type="protein sequence ID" value="MFC3963188.1"/>
    <property type="molecule type" value="Genomic_DNA"/>
</dbReference>
<dbReference type="InterPro" id="IPR019587">
    <property type="entry name" value="Polyketide_cyclase/dehydratase"/>
</dbReference>
<organism evidence="1 2">
    <name type="scientific">Nocardia jiangsuensis</name>
    <dbReference type="NCBI Taxonomy" id="1691563"/>
    <lineage>
        <taxon>Bacteria</taxon>
        <taxon>Bacillati</taxon>
        <taxon>Actinomycetota</taxon>
        <taxon>Actinomycetes</taxon>
        <taxon>Mycobacteriales</taxon>
        <taxon>Nocardiaceae</taxon>
        <taxon>Nocardia</taxon>
    </lineage>
</organism>
<evidence type="ECO:0000313" key="2">
    <source>
        <dbReference type="Proteomes" id="UP001595696"/>
    </source>
</evidence>
<dbReference type="Pfam" id="PF10604">
    <property type="entry name" value="Polyketide_cyc2"/>
    <property type="match status" value="1"/>
</dbReference>
<evidence type="ECO:0000313" key="1">
    <source>
        <dbReference type="EMBL" id="MFC3963188.1"/>
    </source>
</evidence>
<proteinExistence type="predicted"/>
<gene>
    <name evidence="1" type="ORF">ACFO0B_14445</name>
</gene>
<keyword evidence="2" id="KW-1185">Reference proteome</keyword>
<dbReference type="Proteomes" id="UP001595696">
    <property type="component" value="Unassembled WGS sequence"/>
</dbReference>